<dbReference type="Gene3D" id="3.90.226.10">
    <property type="entry name" value="2-enoyl-CoA Hydratase, Chain A, domain 1"/>
    <property type="match status" value="1"/>
</dbReference>
<dbReference type="RefSeq" id="XP_004445093.1">
    <property type="nucleotide sequence ID" value="XM_004445036.1"/>
</dbReference>
<reference evidence="2" key="2">
    <citation type="journal article" date="2010" name="Genome Res.">
        <title>Population genomic sequencing of Coccidioides fungi reveals recent hybridization and transposon control.</title>
        <authorList>
            <person name="Neafsey D.E."/>
            <person name="Barker B.M."/>
            <person name="Sharpton T.J."/>
            <person name="Stajich J.E."/>
            <person name="Park D.J."/>
            <person name="Whiston E."/>
            <person name="Hung C.-Y."/>
            <person name="McMahan C."/>
            <person name="White J."/>
            <person name="Sykes S."/>
            <person name="Heiman D."/>
            <person name="Young S."/>
            <person name="Zeng Q."/>
            <person name="Abouelleil A."/>
            <person name="Aftuck L."/>
            <person name="Bessette D."/>
            <person name="Brown A."/>
            <person name="FitzGerald M."/>
            <person name="Lui A."/>
            <person name="Macdonald J.P."/>
            <person name="Priest M."/>
            <person name="Orbach M.J."/>
            <person name="Galgiani J.N."/>
            <person name="Kirkland T.N."/>
            <person name="Cole G.T."/>
            <person name="Birren B.W."/>
            <person name="Henn M.R."/>
            <person name="Taylor J.W."/>
            <person name="Rounsley S.D."/>
        </authorList>
    </citation>
    <scope>GENOME REANNOTATION</scope>
    <source>
        <strain evidence="2">RS</strain>
    </source>
</reference>
<sequence>MADIPKFRNLSLTRHGNVFVITMQKPPENRLNSWYCQEIIRAFRTVQRILGPDSEGAVITRGSDAKFWCTGLDLDEQDENPFANTDGFYPMLYTILDFPYPTIALLTGHTFGGACPFALCHDYRVMNSKRGFISMPPVNLGLHFDGIGALPRLKLGPKVARKMLLEAHRWTGKEALQDGIVDAIAEPEQMFDVSMDLAQKWAPKAKMGVYGTLRAELWGEAIKKFQRISYVHSRETSTAAKVKI</sequence>
<gene>
    <name evidence="1" type="ORF">CIMG_08113</name>
</gene>
<dbReference type="EMBL" id="GG704913">
    <property type="protein sequence ID" value="KJF60828.1"/>
    <property type="molecule type" value="Genomic_DNA"/>
</dbReference>
<dbReference type="PANTHER" id="PTHR11941">
    <property type="entry name" value="ENOYL-COA HYDRATASE-RELATED"/>
    <property type="match status" value="1"/>
</dbReference>
<dbReference type="GO" id="GO:0005777">
    <property type="term" value="C:peroxisome"/>
    <property type="evidence" value="ECO:0007669"/>
    <property type="project" value="TreeGrafter"/>
</dbReference>
<dbReference type="InterPro" id="IPR029045">
    <property type="entry name" value="ClpP/crotonase-like_dom_sf"/>
</dbReference>
<protein>
    <recommendedName>
        <fullName evidence="3">Enoyl-CoA hydratase/isomerase</fullName>
    </recommendedName>
</protein>
<dbReference type="PANTHER" id="PTHR11941:SF75">
    <property type="entry name" value="ENOYL-COA HYDRATASE_ISOMERASE FAMILY PROTEIN"/>
    <property type="match status" value="1"/>
</dbReference>
<dbReference type="OMA" id="MPFTVGM"/>
<keyword evidence="2" id="KW-1185">Reference proteome</keyword>
<name>A0A0D8JX24_COCIM</name>
<dbReference type="InParanoid" id="A0A0D8JX24"/>
<evidence type="ECO:0000313" key="2">
    <source>
        <dbReference type="Proteomes" id="UP000001261"/>
    </source>
</evidence>
<dbReference type="Proteomes" id="UP000001261">
    <property type="component" value="Unassembled WGS sequence"/>
</dbReference>
<dbReference type="InterPro" id="IPR001753">
    <property type="entry name" value="Enoyl-CoA_hydra/iso"/>
</dbReference>
<dbReference type="STRING" id="246410.A0A0D8JX24"/>
<dbReference type="VEuPathDB" id="FungiDB:CIMG_08113"/>
<dbReference type="KEGG" id="cim:CIMG_08113"/>
<reference evidence="2" key="1">
    <citation type="journal article" date="2009" name="Genome Res.">
        <title>Comparative genomic analyses of the human fungal pathogens Coccidioides and their relatives.</title>
        <authorList>
            <person name="Sharpton T.J."/>
            <person name="Stajich J.E."/>
            <person name="Rounsley S.D."/>
            <person name="Gardner M.J."/>
            <person name="Wortman J.R."/>
            <person name="Jordar V.S."/>
            <person name="Maiti R."/>
            <person name="Kodira C.D."/>
            <person name="Neafsey D.E."/>
            <person name="Zeng Q."/>
            <person name="Hung C.-Y."/>
            <person name="McMahan C."/>
            <person name="Muszewska A."/>
            <person name="Grynberg M."/>
            <person name="Mandel M.A."/>
            <person name="Kellner E.M."/>
            <person name="Barker B.M."/>
            <person name="Galgiani J.N."/>
            <person name="Orbach M.J."/>
            <person name="Kirkland T.N."/>
            <person name="Cole G.T."/>
            <person name="Henn M.R."/>
            <person name="Birren B.W."/>
            <person name="Taylor J.W."/>
        </authorList>
    </citation>
    <scope>NUCLEOTIDE SEQUENCE [LARGE SCALE GENOMIC DNA]</scope>
    <source>
        <strain evidence="2">RS</strain>
    </source>
</reference>
<dbReference type="CDD" id="cd06558">
    <property type="entry name" value="crotonase-like"/>
    <property type="match status" value="1"/>
</dbReference>
<accession>A0A0D8JX24</accession>
<dbReference type="FunFam" id="3.90.226.10:FF:000113">
    <property type="entry name" value="Enoyl-CoA hydratase/isomerase family protein (AFU_orthologue AFUA_2G14850)"/>
    <property type="match status" value="1"/>
</dbReference>
<dbReference type="Pfam" id="PF00378">
    <property type="entry name" value="ECH_1"/>
    <property type="match status" value="1"/>
</dbReference>
<dbReference type="GeneID" id="4560058"/>
<dbReference type="SUPFAM" id="SSF52096">
    <property type="entry name" value="ClpP/crotonase"/>
    <property type="match status" value="1"/>
</dbReference>
<proteinExistence type="predicted"/>
<dbReference type="OrthoDB" id="1696280at2759"/>
<evidence type="ECO:0000313" key="1">
    <source>
        <dbReference type="EMBL" id="KJF60828.1"/>
    </source>
</evidence>
<dbReference type="GO" id="GO:0004165">
    <property type="term" value="F:delta(3)-delta(2)-enoyl-CoA isomerase activity"/>
    <property type="evidence" value="ECO:0007669"/>
    <property type="project" value="TreeGrafter"/>
</dbReference>
<organism evidence="1 2">
    <name type="scientific">Coccidioides immitis (strain RS)</name>
    <name type="common">Valley fever fungus</name>
    <dbReference type="NCBI Taxonomy" id="246410"/>
    <lineage>
        <taxon>Eukaryota</taxon>
        <taxon>Fungi</taxon>
        <taxon>Dikarya</taxon>
        <taxon>Ascomycota</taxon>
        <taxon>Pezizomycotina</taxon>
        <taxon>Eurotiomycetes</taxon>
        <taxon>Eurotiomycetidae</taxon>
        <taxon>Onygenales</taxon>
        <taxon>Onygenaceae</taxon>
        <taxon>Coccidioides</taxon>
    </lineage>
</organism>
<evidence type="ECO:0008006" key="3">
    <source>
        <dbReference type="Google" id="ProtNLM"/>
    </source>
</evidence>
<dbReference type="GO" id="GO:0006635">
    <property type="term" value="P:fatty acid beta-oxidation"/>
    <property type="evidence" value="ECO:0007669"/>
    <property type="project" value="TreeGrafter"/>
</dbReference>
<dbReference type="AlphaFoldDB" id="A0A0D8JX24"/>